<accession>A0A226DRY7</accession>
<dbReference type="InterPro" id="IPR048365">
    <property type="entry name" value="TNP-like_RNaseH_N"/>
</dbReference>
<evidence type="ECO:0000256" key="11">
    <source>
        <dbReference type="ARBA" id="ARBA00023306"/>
    </source>
</evidence>
<dbReference type="SMART" id="SM00692">
    <property type="entry name" value="DM3"/>
    <property type="match status" value="1"/>
</dbReference>
<keyword evidence="5" id="KW-0862">Zinc</keyword>
<keyword evidence="15" id="KW-1185">Reference proteome</keyword>
<feature type="domain" description="THAP-type" evidence="13">
    <location>
        <begin position="1"/>
        <end position="83"/>
    </location>
</feature>
<evidence type="ECO:0000256" key="9">
    <source>
        <dbReference type="ARBA" id="ARBA00023163"/>
    </source>
</evidence>
<dbReference type="AlphaFoldDB" id="A0A226DRY7"/>
<keyword evidence="11" id="KW-0131">Cell cycle</keyword>
<evidence type="ECO:0000256" key="5">
    <source>
        <dbReference type="ARBA" id="ARBA00022833"/>
    </source>
</evidence>
<organism evidence="14 15">
    <name type="scientific">Folsomia candida</name>
    <name type="common">Springtail</name>
    <dbReference type="NCBI Taxonomy" id="158441"/>
    <lineage>
        <taxon>Eukaryota</taxon>
        <taxon>Metazoa</taxon>
        <taxon>Ecdysozoa</taxon>
        <taxon>Arthropoda</taxon>
        <taxon>Hexapoda</taxon>
        <taxon>Collembola</taxon>
        <taxon>Entomobryomorpha</taxon>
        <taxon>Isotomoidea</taxon>
        <taxon>Isotomidae</taxon>
        <taxon>Proisotominae</taxon>
        <taxon>Folsomia</taxon>
    </lineage>
</organism>
<keyword evidence="6" id="KW-0805">Transcription regulation</keyword>
<comment type="subcellular location">
    <subcellularLocation>
        <location evidence="1">Nucleus</location>
        <location evidence="1">Nucleoplasm</location>
    </subcellularLocation>
</comment>
<evidence type="ECO:0000256" key="6">
    <source>
        <dbReference type="ARBA" id="ARBA00023015"/>
    </source>
</evidence>
<dbReference type="InterPro" id="IPR038441">
    <property type="entry name" value="THAP_Znf_sf"/>
</dbReference>
<keyword evidence="7" id="KW-0175">Coiled coil</keyword>
<evidence type="ECO:0000313" key="14">
    <source>
        <dbReference type="EMBL" id="OXA47594.1"/>
    </source>
</evidence>
<dbReference type="GO" id="GO:0008270">
    <property type="term" value="F:zinc ion binding"/>
    <property type="evidence" value="ECO:0007669"/>
    <property type="project" value="UniProtKB-KW"/>
</dbReference>
<dbReference type="PROSITE" id="PS50950">
    <property type="entry name" value="ZF_THAP"/>
    <property type="match status" value="1"/>
</dbReference>
<keyword evidence="8 12" id="KW-0238">DNA-binding</keyword>
<dbReference type="InterPro" id="IPR026516">
    <property type="entry name" value="THAP1/10"/>
</dbReference>
<dbReference type="OMA" id="WISYISK"/>
<dbReference type="Proteomes" id="UP000198287">
    <property type="component" value="Unassembled WGS sequence"/>
</dbReference>
<dbReference type="GO" id="GO:0005654">
    <property type="term" value="C:nucleoplasm"/>
    <property type="evidence" value="ECO:0007669"/>
    <property type="project" value="UniProtKB-SubCell"/>
</dbReference>
<evidence type="ECO:0000313" key="15">
    <source>
        <dbReference type="Proteomes" id="UP000198287"/>
    </source>
</evidence>
<name>A0A226DRY7_FOLCA</name>
<gene>
    <name evidence="14" type="ORF">Fcan01_18027</name>
</gene>
<reference evidence="14 15" key="1">
    <citation type="submission" date="2015-12" db="EMBL/GenBank/DDBJ databases">
        <title>The genome of Folsomia candida.</title>
        <authorList>
            <person name="Faddeeva A."/>
            <person name="Derks M.F."/>
            <person name="Anvar Y."/>
            <person name="Smit S."/>
            <person name="Van Straalen N."/>
            <person name="Roelofs D."/>
        </authorList>
    </citation>
    <scope>NUCLEOTIDE SEQUENCE [LARGE SCALE GENOMIC DNA]</scope>
    <source>
        <strain evidence="14 15">VU population</strain>
        <tissue evidence="14">Whole body</tissue>
    </source>
</reference>
<dbReference type="Gene3D" id="6.20.210.20">
    <property type="entry name" value="THAP domain"/>
    <property type="match status" value="1"/>
</dbReference>
<evidence type="ECO:0000256" key="10">
    <source>
        <dbReference type="ARBA" id="ARBA00023242"/>
    </source>
</evidence>
<dbReference type="SMART" id="SM00980">
    <property type="entry name" value="THAP"/>
    <property type="match status" value="1"/>
</dbReference>
<sequence length="472" mass="54709">MVQCAVVGCKNRPEVQRNLKFHRFPLRNLPLALKWNSICVPNTPSNLSGAKNRRICSRHFRDEDYRTISGIRSLIATAVPSLHFSADVNNPLLTPSHVVNVEVKLGSAPFVFVAVNHFIIRVNFTNTQNDVNDRIFRATAIVSHQETPPLQDIQAQRDLQEEKIKNLRGQVMYWKGRSSINRNKKMNVAKTYKSAIATNRRRTQMAKKTWRAKYIKTLFAANGYRKALEKLFAQNQIQMLVSGRKHILWNNEEIGKCITLRYRANMYESLRSMIYPFPSTRTLQRQTHKIQFRPGIIMPVINLLKNYFQNEPEFKRQCAFVFDEMSLDGSYAYCPDEDKVYAPTVNINVYFVRGLFSEWKQPIGYEFDDEFKVEKILEMIKVVQGAGLKVRTVTSDLGGKNRGLMNKFGVMVRKNQCSIYKTSSSFQNPMFEDDKIWWFAYAPHLIKLLRNNVLKHGVTISGGFKITKQDCW</sequence>
<evidence type="ECO:0000256" key="2">
    <source>
        <dbReference type="ARBA" id="ARBA00006177"/>
    </source>
</evidence>
<evidence type="ECO:0000256" key="4">
    <source>
        <dbReference type="ARBA" id="ARBA00022771"/>
    </source>
</evidence>
<dbReference type="SUPFAM" id="SSF57716">
    <property type="entry name" value="Glucocorticoid receptor-like (DNA-binding domain)"/>
    <property type="match status" value="1"/>
</dbReference>
<dbReference type="Pfam" id="PF21787">
    <property type="entry name" value="TNP-like_RNaseH_N"/>
    <property type="match status" value="1"/>
</dbReference>
<proteinExistence type="inferred from homology"/>
<keyword evidence="4 12" id="KW-0863">Zinc-finger</keyword>
<evidence type="ECO:0000256" key="8">
    <source>
        <dbReference type="ARBA" id="ARBA00023125"/>
    </source>
</evidence>
<dbReference type="GO" id="GO:0043565">
    <property type="term" value="F:sequence-specific DNA binding"/>
    <property type="evidence" value="ECO:0007669"/>
    <property type="project" value="InterPro"/>
</dbReference>
<comment type="similarity">
    <text evidence="2">Belongs to the THAP1 family.</text>
</comment>
<dbReference type="PANTHER" id="PTHR46600">
    <property type="entry name" value="THAP DOMAIN-CONTAINING"/>
    <property type="match status" value="1"/>
</dbReference>
<keyword evidence="9" id="KW-0804">Transcription</keyword>
<evidence type="ECO:0000256" key="1">
    <source>
        <dbReference type="ARBA" id="ARBA00004642"/>
    </source>
</evidence>
<dbReference type="InterPro" id="IPR006612">
    <property type="entry name" value="THAP_Znf"/>
</dbReference>
<evidence type="ECO:0000256" key="7">
    <source>
        <dbReference type="ARBA" id="ARBA00023054"/>
    </source>
</evidence>
<keyword evidence="3" id="KW-0479">Metal-binding</keyword>
<evidence type="ECO:0000256" key="12">
    <source>
        <dbReference type="PROSITE-ProRule" id="PRU00309"/>
    </source>
</evidence>
<comment type="caution">
    <text evidence="14">The sequence shown here is derived from an EMBL/GenBank/DDBJ whole genome shotgun (WGS) entry which is preliminary data.</text>
</comment>
<evidence type="ECO:0000256" key="3">
    <source>
        <dbReference type="ARBA" id="ARBA00022723"/>
    </source>
</evidence>
<protein>
    <submittedName>
        <fullName evidence="14">Transposable element P transposase</fullName>
    </submittedName>
</protein>
<dbReference type="PANTHER" id="PTHR46600:SF1">
    <property type="entry name" value="THAP DOMAIN-CONTAINING PROTEIN 1"/>
    <property type="match status" value="1"/>
</dbReference>
<dbReference type="EMBL" id="LNIX01000013">
    <property type="protein sequence ID" value="OXA47594.1"/>
    <property type="molecule type" value="Genomic_DNA"/>
</dbReference>
<evidence type="ECO:0000259" key="13">
    <source>
        <dbReference type="PROSITE" id="PS50950"/>
    </source>
</evidence>
<dbReference type="Pfam" id="PF05485">
    <property type="entry name" value="THAP"/>
    <property type="match status" value="1"/>
</dbReference>
<keyword evidence="10" id="KW-0539">Nucleus</keyword>